<dbReference type="Proteomes" id="UP000701801">
    <property type="component" value="Unassembled WGS sequence"/>
</dbReference>
<feature type="non-terminal residue" evidence="2">
    <location>
        <position position="1"/>
    </location>
</feature>
<keyword evidence="3" id="KW-1185">Reference proteome</keyword>
<evidence type="ECO:0000313" key="2">
    <source>
        <dbReference type="EMBL" id="CAG8980074.1"/>
    </source>
</evidence>
<accession>A0A9N9LRQ8</accession>
<gene>
    <name evidence="2" type="ORF">HYALB_00013476</name>
</gene>
<evidence type="ECO:0000313" key="3">
    <source>
        <dbReference type="Proteomes" id="UP000701801"/>
    </source>
</evidence>
<comment type="caution">
    <text evidence="2">The sequence shown here is derived from an EMBL/GenBank/DDBJ whole genome shotgun (WGS) entry which is preliminary data.</text>
</comment>
<feature type="region of interest" description="Disordered" evidence="1">
    <location>
        <begin position="122"/>
        <end position="141"/>
    </location>
</feature>
<dbReference type="OrthoDB" id="9997739at2759"/>
<evidence type="ECO:0000256" key="1">
    <source>
        <dbReference type="SAM" id="MobiDB-lite"/>
    </source>
</evidence>
<feature type="region of interest" description="Disordered" evidence="1">
    <location>
        <begin position="83"/>
        <end position="115"/>
    </location>
</feature>
<organism evidence="2 3">
    <name type="scientific">Hymenoscyphus albidus</name>
    <dbReference type="NCBI Taxonomy" id="595503"/>
    <lineage>
        <taxon>Eukaryota</taxon>
        <taxon>Fungi</taxon>
        <taxon>Dikarya</taxon>
        <taxon>Ascomycota</taxon>
        <taxon>Pezizomycotina</taxon>
        <taxon>Leotiomycetes</taxon>
        <taxon>Helotiales</taxon>
        <taxon>Helotiaceae</taxon>
        <taxon>Hymenoscyphus</taxon>
    </lineage>
</organism>
<name>A0A9N9LRQ8_9HELO</name>
<protein>
    <submittedName>
        <fullName evidence="2">Uncharacterized protein</fullName>
    </submittedName>
</protein>
<proteinExistence type="predicted"/>
<sequence>MQASWVDIVGSRTFKFIVGEDIDGKATEFEVYEEAITGLSENLRATMTGYMVEAVEGRVVWKDVSKQTFEQFCQFAMMGGYSIPEPERREEAGPEDFLDSEVEAEPEPEYPSATDLELVERMNKDEANSSISEEGSRKKPACLPCSLFPLLSYPLIAPRSIFSDTFEPFDLFLKSRSYSN</sequence>
<dbReference type="AlphaFoldDB" id="A0A9N9LRQ8"/>
<feature type="compositionally biased region" description="Acidic residues" evidence="1">
    <location>
        <begin position="93"/>
        <end position="108"/>
    </location>
</feature>
<reference evidence="2" key="1">
    <citation type="submission" date="2021-07" db="EMBL/GenBank/DDBJ databases">
        <authorList>
            <person name="Durling M."/>
        </authorList>
    </citation>
    <scope>NUCLEOTIDE SEQUENCE</scope>
</reference>
<dbReference type="EMBL" id="CAJVRM010000355">
    <property type="protein sequence ID" value="CAG8980074.1"/>
    <property type="molecule type" value="Genomic_DNA"/>
</dbReference>